<evidence type="ECO:0000256" key="4">
    <source>
        <dbReference type="ARBA" id="ARBA00022618"/>
    </source>
</evidence>
<evidence type="ECO:0000256" key="5">
    <source>
        <dbReference type="ARBA" id="ARBA00022701"/>
    </source>
</evidence>
<dbReference type="GO" id="GO:0005874">
    <property type="term" value="C:microtubule"/>
    <property type="evidence" value="ECO:0007669"/>
    <property type="project" value="UniProtKB-KW"/>
</dbReference>
<dbReference type="PANTHER" id="PTHR19378:SF0">
    <property type="entry name" value="HAUS AUGMIN-LIKE COMPLEX SUBUNIT 3"/>
    <property type="match status" value="1"/>
</dbReference>
<evidence type="ECO:0000256" key="3">
    <source>
        <dbReference type="ARBA" id="ARBA00022490"/>
    </source>
</evidence>
<dbReference type="GO" id="GO:0051225">
    <property type="term" value="P:spindle assembly"/>
    <property type="evidence" value="ECO:0007669"/>
    <property type="project" value="InterPro"/>
</dbReference>
<dbReference type="InterPro" id="IPR026206">
    <property type="entry name" value="HAUS3"/>
</dbReference>
<evidence type="ECO:0000259" key="11">
    <source>
        <dbReference type="Pfam" id="PF14932"/>
    </source>
</evidence>
<dbReference type="Pfam" id="PF14932">
    <property type="entry name" value="HAUS-augmin3"/>
    <property type="match status" value="1"/>
</dbReference>
<comment type="similarity">
    <text evidence="2">Belongs to the HAUS3 family.</text>
</comment>
<protein>
    <recommendedName>
        <fullName evidence="11">HAUS augmin-like complex subunit 3 N-terminal domain-containing protein</fullName>
    </recommendedName>
</protein>
<keyword evidence="5" id="KW-0493">Microtubule</keyword>
<evidence type="ECO:0000256" key="7">
    <source>
        <dbReference type="ARBA" id="ARBA00023054"/>
    </source>
</evidence>
<dbReference type="GO" id="GO:0031023">
    <property type="term" value="P:microtubule organizing center organization"/>
    <property type="evidence" value="ECO:0007669"/>
    <property type="project" value="TreeGrafter"/>
</dbReference>
<dbReference type="PANTHER" id="PTHR19378">
    <property type="entry name" value="GOLGIN- RELATED"/>
    <property type="match status" value="1"/>
</dbReference>
<evidence type="ECO:0000313" key="12">
    <source>
        <dbReference type="EnsemblMetazoa" id="CLYHEMP002576.1"/>
    </source>
</evidence>
<dbReference type="InterPro" id="IPR032733">
    <property type="entry name" value="HAUS3_N"/>
</dbReference>
<dbReference type="GeneID" id="136817310"/>
<feature type="domain" description="HAUS augmin-like complex subunit 3 N-terminal" evidence="11">
    <location>
        <begin position="6"/>
        <end position="173"/>
    </location>
</feature>
<dbReference type="GO" id="GO:0051301">
    <property type="term" value="P:cell division"/>
    <property type="evidence" value="ECO:0007669"/>
    <property type="project" value="UniProtKB-KW"/>
</dbReference>
<dbReference type="GO" id="GO:0070652">
    <property type="term" value="C:HAUS complex"/>
    <property type="evidence" value="ECO:0007669"/>
    <property type="project" value="InterPro"/>
</dbReference>
<evidence type="ECO:0000256" key="2">
    <source>
        <dbReference type="ARBA" id="ARBA00009645"/>
    </source>
</evidence>
<proteinExistence type="inferred from homology"/>
<keyword evidence="3" id="KW-0963">Cytoplasm</keyword>
<dbReference type="AlphaFoldDB" id="A0A7M5UQI7"/>
<keyword evidence="6" id="KW-0498">Mitosis</keyword>
<reference evidence="12" key="1">
    <citation type="submission" date="2021-01" db="UniProtKB">
        <authorList>
            <consortium name="EnsemblMetazoa"/>
        </authorList>
    </citation>
    <scope>IDENTIFICATION</scope>
</reference>
<evidence type="ECO:0000256" key="6">
    <source>
        <dbReference type="ARBA" id="ARBA00022776"/>
    </source>
</evidence>
<name>A0A7M5UQI7_9CNID</name>
<evidence type="ECO:0000256" key="10">
    <source>
        <dbReference type="SAM" id="Coils"/>
    </source>
</evidence>
<sequence length="489" mass="56998">MSYNSKTKHLRLLEDKLKGKVASLTKADENHELHFKRTLGDEKSKHVVKLEAALGSLIKNVEKLAELYQKNDDPLRSDKSHPFLYKQQIDEVQLEEESFTNSLALYTKKQFFEGIAELAGSKDQTKYDFLDTSKPETLLFKGERDEIKAKDKQELKRLQIQYQESEIKRLQSEMTLENLKRKIKIAESQVKSLNLGYSTVDADINKNKKLTVMNEKSRKALQDDLDEQMIPLLNELQQLHGIKVLEGNYDLKIFRQDYFLSKQSEVINQLLLQCSRNYFLTMMYEIELKEHRKIYHLFESSRTLLASEIKKISSRIALLRDPVLQTNNLNKETISSKDEFMNRIYDALVPVEERDENELYRTYSSLIDRSQILSSQLNNLSHKCKDLETQKDKYFDTLESSIITIQKLVGYEEAGLQSQMEDMVGHLEQDLTLAEVQVNDIIKDVMAKKKLLATDSLKELERSVFPNFFNDPTRLKRTMTEIQSRVQAS</sequence>
<dbReference type="Proteomes" id="UP000594262">
    <property type="component" value="Unplaced"/>
</dbReference>
<keyword evidence="13" id="KW-1185">Reference proteome</keyword>
<keyword evidence="8" id="KW-0206">Cytoskeleton</keyword>
<evidence type="ECO:0000256" key="9">
    <source>
        <dbReference type="ARBA" id="ARBA00023306"/>
    </source>
</evidence>
<organism evidence="12 13">
    <name type="scientific">Clytia hemisphaerica</name>
    <dbReference type="NCBI Taxonomy" id="252671"/>
    <lineage>
        <taxon>Eukaryota</taxon>
        <taxon>Metazoa</taxon>
        <taxon>Cnidaria</taxon>
        <taxon>Hydrozoa</taxon>
        <taxon>Hydroidolina</taxon>
        <taxon>Leptothecata</taxon>
        <taxon>Obeliida</taxon>
        <taxon>Clytiidae</taxon>
        <taxon>Clytia</taxon>
    </lineage>
</organism>
<keyword evidence="4" id="KW-0132">Cell division</keyword>
<dbReference type="GO" id="GO:0005815">
    <property type="term" value="C:microtubule organizing center"/>
    <property type="evidence" value="ECO:0007669"/>
    <property type="project" value="TreeGrafter"/>
</dbReference>
<comment type="subcellular location">
    <subcellularLocation>
        <location evidence="1">Cytoplasm</location>
        <location evidence="1">Cytoskeleton</location>
        <location evidence="1">Spindle</location>
    </subcellularLocation>
</comment>
<feature type="coiled-coil region" evidence="10">
    <location>
        <begin position="370"/>
        <end position="397"/>
    </location>
</feature>
<dbReference type="GO" id="GO:0072686">
    <property type="term" value="C:mitotic spindle"/>
    <property type="evidence" value="ECO:0007669"/>
    <property type="project" value="TreeGrafter"/>
</dbReference>
<evidence type="ECO:0000256" key="8">
    <source>
        <dbReference type="ARBA" id="ARBA00023212"/>
    </source>
</evidence>
<evidence type="ECO:0000256" key="1">
    <source>
        <dbReference type="ARBA" id="ARBA00004186"/>
    </source>
</evidence>
<feature type="coiled-coil region" evidence="10">
    <location>
        <begin position="148"/>
        <end position="196"/>
    </location>
</feature>
<evidence type="ECO:0000313" key="13">
    <source>
        <dbReference type="Proteomes" id="UP000594262"/>
    </source>
</evidence>
<accession>A0A7M5UQI7</accession>
<keyword evidence="7 10" id="KW-0175">Coiled coil</keyword>
<keyword evidence="9" id="KW-0131">Cell cycle</keyword>
<dbReference type="EnsemblMetazoa" id="CLYHEMT002576.1">
    <property type="protein sequence ID" value="CLYHEMP002576.1"/>
    <property type="gene ID" value="CLYHEMG002576"/>
</dbReference>
<dbReference type="PRINTS" id="PR02089">
    <property type="entry name" value="HAUSAUGMINL3"/>
</dbReference>
<dbReference type="RefSeq" id="XP_066929753.1">
    <property type="nucleotide sequence ID" value="XM_067073652.1"/>
</dbReference>
<dbReference type="OrthoDB" id="2159690at2759"/>